<proteinExistence type="predicted"/>
<evidence type="ECO:0008006" key="3">
    <source>
        <dbReference type="Google" id="ProtNLM"/>
    </source>
</evidence>
<gene>
    <name evidence="1" type="ORF">NLI96_g7275</name>
</gene>
<comment type="caution">
    <text evidence="1">The sequence shown here is derived from an EMBL/GenBank/DDBJ whole genome shotgun (WGS) entry which is preliminary data.</text>
</comment>
<reference evidence="1" key="1">
    <citation type="submission" date="2022-07" db="EMBL/GenBank/DDBJ databases">
        <title>Genome Sequence of Physisporinus lineatus.</title>
        <authorList>
            <person name="Buettner E."/>
        </authorList>
    </citation>
    <scope>NUCLEOTIDE SEQUENCE</scope>
    <source>
        <strain evidence="1">VT162</strain>
    </source>
</reference>
<dbReference type="AlphaFoldDB" id="A0AAD5YC80"/>
<organism evidence="1 2">
    <name type="scientific">Meripilus lineatus</name>
    <dbReference type="NCBI Taxonomy" id="2056292"/>
    <lineage>
        <taxon>Eukaryota</taxon>
        <taxon>Fungi</taxon>
        <taxon>Dikarya</taxon>
        <taxon>Basidiomycota</taxon>
        <taxon>Agaricomycotina</taxon>
        <taxon>Agaricomycetes</taxon>
        <taxon>Polyporales</taxon>
        <taxon>Meripilaceae</taxon>
        <taxon>Meripilus</taxon>
    </lineage>
</organism>
<protein>
    <recommendedName>
        <fullName evidence="3">F-box domain-containing protein</fullName>
    </recommendedName>
</protein>
<evidence type="ECO:0000313" key="1">
    <source>
        <dbReference type="EMBL" id="KAJ3482011.1"/>
    </source>
</evidence>
<keyword evidence="2" id="KW-1185">Reference proteome</keyword>
<dbReference type="Proteomes" id="UP001212997">
    <property type="component" value="Unassembled WGS sequence"/>
</dbReference>
<accession>A0AAD5YC80</accession>
<name>A0AAD5YC80_9APHY</name>
<evidence type="ECO:0000313" key="2">
    <source>
        <dbReference type="Proteomes" id="UP001212997"/>
    </source>
</evidence>
<dbReference type="EMBL" id="JANAWD010000293">
    <property type="protein sequence ID" value="KAJ3482011.1"/>
    <property type="molecule type" value="Genomic_DNA"/>
</dbReference>
<sequence>MDFQQIEPEDSDDSGHSTKAVRSWLSSSRDYIMMNPIVPVEVQERIIDHLWDDSLALTRCRLTCRTWLPAGSLHFFRAVRIDKASNLKDLLQTLSREQRHPLNQRARTLLCHYRVEEADGFTPYLLPHYLARKFPGLTDLYMVIKTASFHNGTTVNLPNPALPFHKSLPTHFAQFRNLNRLALTNFRFPSLNDLRRTVGALPKTTQLAFENVIWDDHDPERLLAPLLRATNWKVKEIQLRHCHFILGFAFWASPPITAPRISYAGLLTKGSHPAISHHDIHFMNAILLRCRSPDFAFLDLVWEYDASQGLWKLHGHDVKHEEEKPSRFTFSLEPDQSHVRYSEEEARDVPTSTIVRAFDGYLGLNSVRTIRSFEWEQLDKLFPELSGLVAVRIEADLLATKAEEWEQSESSIREHIVALMGNTCEVSYFELQLNQWAPSLEYVEDTVNAIVASVKGSK</sequence>